<gene>
    <name evidence="1" type="ORF">RO03_07480</name>
</gene>
<dbReference type="EMBL" id="LMVH01000001">
    <property type="protein sequence ID" value="KUL99350.1"/>
    <property type="molecule type" value="Genomic_DNA"/>
</dbReference>
<protein>
    <submittedName>
        <fullName evidence="1">Uncharacterized protein</fullName>
    </submittedName>
</protein>
<organism evidence="1 2">
    <name type="scientific">Fusobacterium nucleatum subsp. nucleatum</name>
    <dbReference type="NCBI Taxonomy" id="76856"/>
    <lineage>
        <taxon>Bacteria</taxon>
        <taxon>Fusobacteriati</taxon>
        <taxon>Fusobacteriota</taxon>
        <taxon>Fusobacteriia</taxon>
        <taxon>Fusobacteriales</taxon>
        <taxon>Fusobacteriaceae</taxon>
        <taxon>Fusobacterium</taxon>
    </lineage>
</organism>
<sequence length="83" mass="9673">MGEMNITYTYEELNREKSLLLLTNFVRETVLQKANKDKIYEDGECLSVSEVQDLYEDKLASMDAESYDKLIATIMDNIRDKIL</sequence>
<accession>A0A0X3Y2X6</accession>
<evidence type="ECO:0000313" key="2">
    <source>
        <dbReference type="Proteomes" id="UP000054800"/>
    </source>
</evidence>
<name>A0A0X3Y2X6_FUSNC</name>
<proteinExistence type="predicted"/>
<dbReference type="AlphaFoldDB" id="A0A0X3Y2X6"/>
<comment type="caution">
    <text evidence="1">The sequence shown here is derived from an EMBL/GenBank/DDBJ whole genome shotgun (WGS) entry which is preliminary data.</text>
</comment>
<dbReference type="RefSeq" id="WP_059222884.1">
    <property type="nucleotide sequence ID" value="NZ_LMVH01000001.1"/>
</dbReference>
<evidence type="ECO:0000313" key="1">
    <source>
        <dbReference type="EMBL" id="KUL99350.1"/>
    </source>
</evidence>
<dbReference type="Proteomes" id="UP000054800">
    <property type="component" value="Unassembled WGS sequence"/>
</dbReference>
<reference evidence="1 2" key="1">
    <citation type="submission" date="2015-10" db="EMBL/GenBank/DDBJ databases">
        <authorList>
            <person name="Gilbert D.G."/>
        </authorList>
    </citation>
    <scope>NUCLEOTIDE SEQUENCE [LARGE SCALE GENOMIC DNA]</scope>
    <source>
        <strain evidence="1 2">ChDC F311</strain>
    </source>
</reference>